<dbReference type="PRINTS" id="PR01543">
    <property type="entry name" value="ANATRNSFRASE"/>
</dbReference>
<evidence type="ECO:0000313" key="3">
    <source>
        <dbReference type="EMBL" id="CAJ0689313.1"/>
    </source>
</evidence>
<evidence type="ECO:0000313" key="4">
    <source>
        <dbReference type="EMBL" id="CAJ0881322.1"/>
    </source>
</evidence>
<evidence type="ECO:0000313" key="5">
    <source>
        <dbReference type="Proteomes" id="UP001190002"/>
    </source>
</evidence>
<keyword evidence="6" id="KW-1185">Reference proteome</keyword>
<dbReference type="InterPro" id="IPR038765">
    <property type="entry name" value="Papain-like_cys_pep_sf"/>
</dbReference>
<dbReference type="AlphaFoldDB" id="A0AAD2ASZ4"/>
<dbReference type="Gene3D" id="3.30.2140.10">
    <property type="entry name" value="Arylamine N-acetyltransferase"/>
    <property type="match status" value="1"/>
</dbReference>
<accession>A0AAD2ASZ4</accession>
<dbReference type="Gene3D" id="2.40.128.150">
    <property type="entry name" value="Cysteine proteinases"/>
    <property type="match status" value="1"/>
</dbReference>
<reference evidence="3 6" key="1">
    <citation type="submission" date="2023-07" db="EMBL/GenBank/DDBJ databases">
        <authorList>
            <person name="Peeters C."/>
        </authorList>
    </citation>
    <scope>NUCLEOTIDE SEQUENCE</scope>
    <source>
        <strain evidence="4 6">R-77569</strain>
        <strain evidence="3">R-77591</strain>
    </source>
</reference>
<dbReference type="GO" id="GO:0004060">
    <property type="term" value="F:arylamine N-acetyltransferase activity"/>
    <property type="evidence" value="ECO:0007669"/>
    <property type="project" value="UniProtKB-EC"/>
</dbReference>
<dbReference type="PANTHER" id="PTHR11786">
    <property type="entry name" value="N-HYDROXYARYLAMINE O-ACETYLTRANSFERASE"/>
    <property type="match status" value="1"/>
</dbReference>
<dbReference type="Proteomes" id="UP001190002">
    <property type="component" value="Unassembled WGS sequence"/>
</dbReference>
<proteinExistence type="inferred from homology"/>
<keyword evidence="3" id="KW-0808">Transferase</keyword>
<dbReference type="PANTHER" id="PTHR11786:SF0">
    <property type="entry name" value="ARYLAMINE N-ACETYLTRANSFERASE 4-RELATED"/>
    <property type="match status" value="1"/>
</dbReference>
<comment type="similarity">
    <text evidence="1 2">Belongs to the arylamine N-acetyltransferase family.</text>
</comment>
<keyword evidence="3" id="KW-0012">Acyltransferase</keyword>
<name>A0AAD2ASZ4_9RALS</name>
<dbReference type="EMBL" id="CAUDKV010000014">
    <property type="protein sequence ID" value="CAJ0881322.1"/>
    <property type="molecule type" value="Genomic_DNA"/>
</dbReference>
<dbReference type="Pfam" id="PF00797">
    <property type="entry name" value="Acetyltransf_2"/>
    <property type="match status" value="1"/>
</dbReference>
<evidence type="ECO:0000256" key="1">
    <source>
        <dbReference type="ARBA" id="ARBA00006547"/>
    </source>
</evidence>
<comment type="caution">
    <text evidence="3">The sequence shown here is derived from an EMBL/GenBank/DDBJ whole genome shotgun (WGS) entry which is preliminary data.</text>
</comment>
<dbReference type="Proteomes" id="UP001190452">
    <property type="component" value="Unassembled WGS sequence"/>
</dbReference>
<dbReference type="SUPFAM" id="SSF54001">
    <property type="entry name" value="Cysteine proteinases"/>
    <property type="match status" value="1"/>
</dbReference>
<dbReference type="InterPro" id="IPR001447">
    <property type="entry name" value="Arylamine_N-AcTrfase"/>
</dbReference>
<evidence type="ECO:0000313" key="6">
    <source>
        <dbReference type="Proteomes" id="UP001190452"/>
    </source>
</evidence>
<gene>
    <name evidence="3" type="primary">nat</name>
    <name evidence="4" type="ORF">R77569_03250</name>
    <name evidence="3" type="ORF">R77591_03395</name>
</gene>
<dbReference type="EC" id="2.3.1.5" evidence="3"/>
<evidence type="ECO:0000256" key="2">
    <source>
        <dbReference type="RuleBase" id="RU003452"/>
    </source>
</evidence>
<protein>
    <submittedName>
        <fullName evidence="3">Arylamine N-acetyltransferase</fullName>
        <ecNumber evidence="3">2.3.1.5</ecNumber>
    </submittedName>
</protein>
<organism evidence="3 5">
    <name type="scientific">Ralstonia mannitolilytica</name>
    <dbReference type="NCBI Taxonomy" id="105219"/>
    <lineage>
        <taxon>Bacteria</taxon>
        <taxon>Pseudomonadati</taxon>
        <taxon>Pseudomonadota</taxon>
        <taxon>Betaproteobacteria</taxon>
        <taxon>Burkholderiales</taxon>
        <taxon>Burkholderiaceae</taxon>
        <taxon>Ralstonia</taxon>
    </lineage>
</organism>
<dbReference type="EMBL" id="CATVXE010000015">
    <property type="protein sequence ID" value="CAJ0689313.1"/>
    <property type="molecule type" value="Genomic_DNA"/>
</dbReference>
<dbReference type="RefSeq" id="WP_104564840.1">
    <property type="nucleotide sequence ID" value="NZ_CATVXE010000015.1"/>
</dbReference>
<sequence length="274" mass="31507">MTVHLDLDAYFNRIRWGGDTRPTYETLAQLVRAHMRYIPFENLDVLLGRGIRIDIESVQEKLVRAQRGGYCFEHATLFAAVLERLGFEPVRHASRVILLSPRTEAPRTHMFLTVPLPEGTFIVDPGFGALAPRVPVPLVDGKEACIDGERHWMVRDEGRWILRAQVRSDTPVDAWVTTLEEDYPIDFEMANHYTSTYPASPFKNRILMRSLTDEGRVTVMNRDATIWRGDTPHRFELEDRRALRGLLAEYFGIDLPEVEHMRVPGIPEWARAAD</sequence>